<accession>A0A2K3KCF2</accession>
<evidence type="ECO:0000313" key="1">
    <source>
        <dbReference type="EMBL" id="PNX63952.1"/>
    </source>
</evidence>
<dbReference type="Proteomes" id="UP000236291">
    <property type="component" value="Unassembled WGS sequence"/>
</dbReference>
<dbReference type="EMBL" id="ASHM01160309">
    <property type="protein sequence ID" value="PNX63952.1"/>
    <property type="molecule type" value="Genomic_DNA"/>
</dbReference>
<sequence length="54" mass="5646">GVDNGSGWVGADPNCRSVSNHGWYTLAHFDSCPHAGFAGFGSLGFRVTRMVSCG</sequence>
<feature type="non-terminal residue" evidence="1">
    <location>
        <position position="1"/>
    </location>
</feature>
<proteinExistence type="predicted"/>
<reference evidence="1 2" key="2">
    <citation type="journal article" date="2017" name="Front. Plant Sci.">
        <title>Gene Classification and Mining of Molecular Markers Useful in Red Clover (Trifolium pratense) Breeding.</title>
        <authorList>
            <person name="Istvanek J."/>
            <person name="Dluhosova J."/>
            <person name="Dluhos P."/>
            <person name="Patkova L."/>
            <person name="Nedelnik J."/>
            <person name="Repkova J."/>
        </authorList>
    </citation>
    <scope>NUCLEOTIDE SEQUENCE [LARGE SCALE GENOMIC DNA]</scope>
    <source>
        <strain evidence="2">cv. Tatra</strain>
        <tissue evidence="1">Young leaves</tissue>
    </source>
</reference>
<comment type="caution">
    <text evidence="1">The sequence shown here is derived from an EMBL/GenBank/DDBJ whole genome shotgun (WGS) entry which is preliminary data.</text>
</comment>
<dbReference type="AlphaFoldDB" id="A0A2K3KCF2"/>
<organism evidence="1 2">
    <name type="scientific">Trifolium pratense</name>
    <name type="common">Red clover</name>
    <dbReference type="NCBI Taxonomy" id="57577"/>
    <lineage>
        <taxon>Eukaryota</taxon>
        <taxon>Viridiplantae</taxon>
        <taxon>Streptophyta</taxon>
        <taxon>Embryophyta</taxon>
        <taxon>Tracheophyta</taxon>
        <taxon>Spermatophyta</taxon>
        <taxon>Magnoliopsida</taxon>
        <taxon>eudicotyledons</taxon>
        <taxon>Gunneridae</taxon>
        <taxon>Pentapetalae</taxon>
        <taxon>rosids</taxon>
        <taxon>fabids</taxon>
        <taxon>Fabales</taxon>
        <taxon>Fabaceae</taxon>
        <taxon>Papilionoideae</taxon>
        <taxon>50 kb inversion clade</taxon>
        <taxon>NPAAA clade</taxon>
        <taxon>Hologalegina</taxon>
        <taxon>IRL clade</taxon>
        <taxon>Trifolieae</taxon>
        <taxon>Trifolium</taxon>
    </lineage>
</organism>
<gene>
    <name evidence="1" type="ORF">L195_g061878</name>
</gene>
<reference evidence="1 2" key="1">
    <citation type="journal article" date="2014" name="Am. J. Bot.">
        <title>Genome assembly and annotation for red clover (Trifolium pratense; Fabaceae).</title>
        <authorList>
            <person name="Istvanek J."/>
            <person name="Jaros M."/>
            <person name="Krenek A."/>
            <person name="Repkova J."/>
        </authorList>
    </citation>
    <scope>NUCLEOTIDE SEQUENCE [LARGE SCALE GENOMIC DNA]</scope>
    <source>
        <strain evidence="2">cv. Tatra</strain>
        <tissue evidence="1">Young leaves</tissue>
    </source>
</reference>
<protein>
    <submittedName>
        <fullName evidence="1">Uncharacterized protein</fullName>
    </submittedName>
</protein>
<evidence type="ECO:0000313" key="2">
    <source>
        <dbReference type="Proteomes" id="UP000236291"/>
    </source>
</evidence>
<name>A0A2K3KCF2_TRIPR</name>